<gene>
    <name evidence="1" type="ORF">MTBBW1_120032</name>
</gene>
<dbReference type="Proteomes" id="UP000191931">
    <property type="component" value="Unassembled WGS sequence"/>
</dbReference>
<evidence type="ECO:0000313" key="2">
    <source>
        <dbReference type="Proteomes" id="UP000191931"/>
    </source>
</evidence>
<evidence type="ECO:0000313" key="1">
    <source>
        <dbReference type="EMBL" id="SLM27911.1"/>
    </source>
</evidence>
<dbReference type="OrthoDB" id="9812340at2"/>
<sequence length="67" mass="7557">MNRDTIKLCPMCNSSNIEHIVGDHFSKIRGIAHNVPQTICHDCGEVFLGPDSLEVIRLYENQMKEAS</sequence>
<evidence type="ECO:0008006" key="3">
    <source>
        <dbReference type="Google" id="ProtNLM"/>
    </source>
</evidence>
<reference evidence="1 2" key="1">
    <citation type="submission" date="2017-03" db="EMBL/GenBank/DDBJ databases">
        <authorList>
            <person name="Afonso C.L."/>
            <person name="Miller P.J."/>
            <person name="Scott M.A."/>
            <person name="Spackman E."/>
            <person name="Goraichik I."/>
            <person name="Dimitrov K.M."/>
            <person name="Suarez D.L."/>
            <person name="Swayne D.E."/>
        </authorList>
    </citation>
    <scope>NUCLEOTIDE SEQUENCE [LARGE SCALE GENOMIC DNA]</scope>
    <source>
        <strain evidence="1">PRJEB14757</strain>
    </source>
</reference>
<keyword evidence="2" id="KW-1185">Reference proteome</keyword>
<organism evidence="1 2">
    <name type="scientific">Desulfamplus magnetovallimortis</name>
    <dbReference type="NCBI Taxonomy" id="1246637"/>
    <lineage>
        <taxon>Bacteria</taxon>
        <taxon>Pseudomonadati</taxon>
        <taxon>Thermodesulfobacteriota</taxon>
        <taxon>Desulfobacteria</taxon>
        <taxon>Desulfobacterales</taxon>
        <taxon>Desulfobacteraceae</taxon>
        <taxon>Desulfamplus</taxon>
    </lineage>
</organism>
<dbReference type="STRING" id="1246637.MTBBW1_120032"/>
<accession>A0A1W1H601</accession>
<dbReference type="Gene3D" id="3.10.20.860">
    <property type="match status" value="1"/>
</dbReference>
<dbReference type="NCBIfam" id="TIGR03831">
    <property type="entry name" value="YgiT_finger"/>
    <property type="match status" value="1"/>
</dbReference>
<proteinExistence type="predicted"/>
<name>A0A1W1H601_9BACT</name>
<dbReference type="AlphaFoldDB" id="A0A1W1H601"/>
<protein>
    <recommendedName>
        <fullName evidence="3">YgiT-type zinc finger domain protein</fullName>
    </recommendedName>
</protein>
<dbReference type="EMBL" id="FWEV01000024">
    <property type="protein sequence ID" value="SLM27911.1"/>
    <property type="molecule type" value="Genomic_DNA"/>
</dbReference>
<dbReference type="InterPro" id="IPR022453">
    <property type="entry name" value="Znf_MqsA-type"/>
</dbReference>